<keyword evidence="6" id="KW-1133">Transmembrane helix</keyword>
<keyword evidence="2" id="KW-0145">Chemotaxis</keyword>
<feature type="transmembrane region" description="Helical" evidence="6">
    <location>
        <begin position="192"/>
        <end position="212"/>
    </location>
</feature>
<sequence>MGFIDSISISARLKAAVIFSGAAFMAVGTLAWVEGTRTYDKMSMSDDLREQSDIMARMRFDNVQLVLTAMDIIVDREDGSVAPERSAVIEATLKELRDDAPMAHALAKQLGEQAMMATFDADLEEIAATVQQKLPELVTRRAPIEDFAAIDDAIDGAGKRLSKVLENLDADSSKVLGSYLDDVHKRAGQSKWIQVFTAAAAFLIITPFILLISRSITRAIARLRANMGQLSSGNLEVNVEGLQRKDEIGDMARSVEGFRKAAIEQRRLEGEALTLRQEQDVERGRKAQVDGARSEELRTFVSHISEGFARLSEGDLTVRLVQPVAVEFEEIRDQFNASVGKLDTTFGAIVGSMGLIRTGLAEIDTATSDLAHRTEQQAASLEETVAALGEVARGVNQTAESAGSAQDSAETAQKNAEKGGAIVGRAVEAMSQIEKSSDEIGKIIGVIDEIAFQTNLLALNAGVEAARAGEAGKGFAVVAQEVRALAQRSAEAAKEIKELISASHGHVEQGVELVTASGQSLEEIVAGVATMSAVVSKIARGAREQAMTLREVSTAADQMDKVTQQNAAMVEETTAAAQSLTQETATLADLIAQFRTAVSSGQSAQGSRGAPRRTAAPAAPRPAPRPVPQMKVAGSGGAAPKAASDGWEEF</sequence>
<evidence type="ECO:0000259" key="7">
    <source>
        <dbReference type="PROSITE" id="PS50111"/>
    </source>
</evidence>
<dbReference type="GO" id="GO:0006935">
    <property type="term" value="P:chemotaxis"/>
    <property type="evidence" value="ECO:0007669"/>
    <property type="project" value="UniProtKB-KW"/>
</dbReference>
<feature type="region of interest" description="Disordered" evidence="5">
    <location>
        <begin position="599"/>
        <end position="650"/>
    </location>
</feature>
<feature type="compositionally biased region" description="Low complexity" evidence="5">
    <location>
        <begin position="599"/>
        <end position="618"/>
    </location>
</feature>
<dbReference type="Pfam" id="PF00015">
    <property type="entry name" value="MCPsignal"/>
    <property type="match status" value="1"/>
</dbReference>
<dbReference type="STRING" id="1365950.SAMN05428963_105282"/>
<comment type="subcellular location">
    <subcellularLocation>
        <location evidence="1">Membrane</location>
    </subcellularLocation>
</comment>
<dbReference type="GO" id="GO:0007165">
    <property type="term" value="P:signal transduction"/>
    <property type="evidence" value="ECO:0007669"/>
    <property type="project" value="UniProtKB-KW"/>
</dbReference>
<evidence type="ECO:0000256" key="1">
    <source>
        <dbReference type="ARBA" id="ARBA00004370"/>
    </source>
</evidence>
<evidence type="ECO:0000256" key="4">
    <source>
        <dbReference type="PROSITE-ProRule" id="PRU00284"/>
    </source>
</evidence>
<dbReference type="SUPFAM" id="SSF58104">
    <property type="entry name" value="Methyl-accepting chemotaxis protein (MCP) signaling domain"/>
    <property type="match status" value="1"/>
</dbReference>
<evidence type="ECO:0000256" key="2">
    <source>
        <dbReference type="ARBA" id="ARBA00022500"/>
    </source>
</evidence>
<dbReference type="Gene3D" id="6.10.340.10">
    <property type="match status" value="1"/>
</dbReference>
<evidence type="ECO:0000259" key="8">
    <source>
        <dbReference type="PROSITE" id="PS50885"/>
    </source>
</evidence>
<evidence type="ECO:0000256" key="5">
    <source>
        <dbReference type="SAM" id="MobiDB-lite"/>
    </source>
</evidence>
<evidence type="ECO:0000256" key="6">
    <source>
        <dbReference type="SAM" id="Phobius"/>
    </source>
</evidence>
<dbReference type="FunFam" id="1.10.287.950:FF:000001">
    <property type="entry name" value="Methyl-accepting chemotaxis sensory transducer"/>
    <property type="match status" value="1"/>
</dbReference>
<feature type="region of interest" description="Disordered" evidence="5">
    <location>
        <begin position="397"/>
        <end position="416"/>
    </location>
</feature>
<comment type="similarity">
    <text evidence="3">Belongs to the methyl-accepting chemotaxis (MCP) protein family.</text>
</comment>
<gene>
    <name evidence="9" type="ORF">SAMN05428963_105282</name>
</gene>
<evidence type="ECO:0000256" key="3">
    <source>
        <dbReference type="ARBA" id="ARBA00029447"/>
    </source>
</evidence>
<dbReference type="CDD" id="cd11386">
    <property type="entry name" value="MCP_signal"/>
    <property type="match status" value="1"/>
</dbReference>
<feature type="compositionally biased region" description="Low complexity" evidence="5">
    <location>
        <begin position="638"/>
        <end position="650"/>
    </location>
</feature>
<dbReference type="AlphaFoldDB" id="A0A1T4QV44"/>
<dbReference type="GO" id="GO:0004888">
    <property type="term" value="F:transmembrane signaling receptor activity"/>
    <property type="evidence" value="ECO:0007669"/>
    <property type="project" value="TreeGrafter"/>
</dbReference>
<name>A0A1T4QV44_9HYPH</name>
<keyword evidence="6" id="KW-0472">Membrane</keyword>
<dbReference type="PROSITE" id="PS50885">
    <property type="entry name" value="HAMP"/>
    <property type="match status" value="2"/>
</dbReference>
<feature type="domain" description="Methyl-accepting transducer" evidence="7">
    <location>
        <begin position="352"/>
        <end position="581"/>
    </location>
</feature>
<dbReference type="CDD" id="cd06225">
    <property type="entry name" value="HAMP"/>
    <property type="match status" value="1"/>
</dbReference>
<dbReference type="Gene3D" id="1.10.287.950">
    <property type="entry name" value="Methyl-accepting chemotaxis protein"/>
    <property type="match status" value="1"/>
</dbReference>
<evidence type="ECO:0000313" key="9">
    <source>
        <dbReference type="EMBL" id="SKA07613.1"/>
    </source>
</evidence>
<feature type="domain" description="HAMP" evidence="8">
    <location>
        <begin position="214"/>
        <end position="267"/>
    </location>
</feature>
<dbReference type="PROSITE" id="PS50111">
    <property type="entry name" value="CHEMOTAXIS_TRANSDUC_2"/>
    <property type="match status" value="1"/>
</dbReference>
<feature type="transmembrane region" description="Helical" evidence="6">
    <location>
        <begin position="15"/>
        <end position="33"/>
    </location>
</feature>
<dbReference type="InterPro" id="IPR051310">
    <property type="entry name" value="MCP_chemotaxis"/>
</dbReference>
<organism evidence="9 10">
    <name type="scientific">Consotaella salsifontis</name>
    <dbReference type="NCBI Taxonomy" id="1365950"/>
    <lineage>
        <taxon>Bacteria</taxon>
        <taxon>Pseudomonadati</taxon>
        <taxon>Pseudomonadota</taxon>
        <taxon>Alphaproteobacteria</taxon>
        <taxon>Hyphomicrobiales</taxon>
        <taxon>Aurantimonadaceae</taxon>
        <taxon>Consotaella</taxon>
    </lineage>
</organism>
<dbReference type="Proteomes" id="UP000190135">
    <property type="component" value="Unassembled WGS sequence"/>
</dbReference>
<dbReference type="InterPro" id="IPR003660">
    <property type="entry name" value="HAMP_dom"/>
</dbReference>
<protein>
    <submittedName>
        <fullName evidence="9">Methyl-accepting chemotaxis protein</fullName>
    </submittedName>
</protein>
<feature type="domain" description="HAMP" evidence="8">
    <location>
        <begin position="301"/>
        <end position="347"/>
    </location>
</feature>
<dbReference type="SUPFAM" id="SSF158472">
    <property type="entry name" value="HAMP domain-like"/>
    <property type="match status" value="1"/>
</dbReference>
<dbReference type="InterPro" id="IPR004089">
    <property type="entry name" value="MCPsignal_dom"/>
</dbReference>
<dbReference type="PANTHER" id="PTHR43531:SF11">
    <property type="entry name" value="METHYL-ACCEPTING CHEMOTAXIS PROTEIN 3"/>
    <property type="match status" value="1"/>
</dbReference>
<dbReference type="Pfam" id="PF00672">
    <property type="entry name" value="HAMP"/>
    <property type="match status" value="1"/>
</dbReference>
<feature type="compositionally biased region" description="Polar residues" evidence="5">
    <location>
        <begin position="397"/>
        <end position="414"/>
    </location>
</feature>
<dbReference type="EMBL" id="FUXL01000005">
    <property type="protein sequence ID" value="SKA07613.1"/>
    <property type="molecule type" value="Genomic_DNA"/>
</dbReference>
<evidence type="ECO:0000313" key="10">
    <source>
        <dbReference type="Proteomes" id="UP000190135"/>
    </source>
</evidence>
<dbReference type="SMART" id="SM00304">
    <property type="entry name" value="HAMP"/>
    <property type="match status" value="3"/>
</dbReference>
<dbReference type="GO" id="GO:0005886">
    <property type="term" value="C:plasma membrane"/>
    <property type="evidence" value="ECO:0007669"/>
    <property type="project" value="TreeGrafter"/>
</dbReference>
<keyword evidence="10" id="KW-1185">Reference proteome</keyword>
<keyword evidence="4" id="KW-0807">Transducer</keyword>
<reference evidence="10" key="1">
    <citation type="submission" date="2017-02" db="EMBL/GenBank/DDBJ databases">
        <authorList>
            <person name="Varghese N."/>
            <person name="Submissions S."/>
        </authorList>
    </citation>
    <scope>NUCLEOTIDE SEQUENCE [LARGE SCALE GENOMIC DNA]</scope>
    <source>
        <strain evidence="10">USBA 369</strain>
    </source>
</reference>
<dbReference type="PANTHER" id="PTHR43531">
    <property type="entry name" value="PROTEIN ICFG"/>
    <property type="match status" value="1"/>
</dbReference>
<accession>A0A1T4QV44</accession>
<dbReference type="RefSeq" id="WP_245319003.1">
    <property type="nucleotide sequence ID" value="NZ_FUXL01000005.1"/>
</dbReference>
<keyword evidence="6" id="KW-0812">Transmembrane</keyword>
<proteinExistence type="inferred from homology"/>
<dbReference type="SMART" id="SM00283">
    <property type="entry name" value="MA"/>
    <property type="match status" value="1"/>
</dbReference>